<evidence type="ECO:0000313" key="3">
    <source>
        <dbReference type="Proteomes" id="UP000324222"/>
    </source>
</evidence>
<dbReference type="PROSITE" id="PS00388">
    <property type="entry name" value="PROTEASOME_ALPHA_1"/>
    <property type="match status" value="1"/>
</dbReference>
<dbReference type="Pfam" id="PF10584">
    <property type="entry name" value="Proteasome_A_N"/>
    <property type="match status" value="1"/>
</dbReference>
<dbReference type="GO" id="GO:0019773">
    <property type="term" value="C:proteasome core complex, alpha-subunit complex"/>
    <property type="evidence" value="ECO:0007669"/>
    <property type="project" value="InterPro"/>
</dbReference>
<reference evidence="2 3" key="1">
    <citation type="submission" date="2019-05" db="EMBL/GenBank/DDBJ databases">
        <title>Another draft genome of Portunus trituberculatus and its Hox gene families provides insights of decapod evolution.</title>
        <authorList>
            <person name="Jeong J.-H."/>
            <person name="Song I."/>
            <person name="Kim S."/>
            <person name="Choi T."/>
            <person name="Kim D."/>
            <person name="Ryu S."/>
            <person name="Kim W."/>
        </authorList>
    </citation>
    <scope>NUCLEOTIDE SEQUENCE [LARGE SCALE GENOMIC DNA]</scope>
    <source>
        <tissue evidence="2">Muscle</tissue>
    </source>
</reference>
<dbReference type="AlphaFoldDB" id="A0A5B7K624"/>
<protein>
    <submittedName>
        <fullName evidence="2">Proteasome subunit alpha type-3</fullName>
    </submittedName>
</protein>
<accession>A0A5B7K624</accession>
<feature type="domain" description="Proteasome alpha-type subunits" evidence="1">
    <location>
        <begin position="8"/>
        <end position="30"/>
    </location>
</feature>
<evidence type="ECO:0000313" key="2">
    <source>
        <dbReference type="EMBL" id="MPD00748.1"/>
    </source>
</evidence>
<gene>
    <name evidence="2" type="primary">pas-7</name>
    <name evidence="2" type="ORF">E2C01_096243</name>
</gene>
<dbReference type="Proteomes" id="UP000324222">
    <property type="component" value="Unassembled WGS sequence"/>
</dbReference>
<keyword evidence="2" id="KW-0647">Proteasome</keyword>
<dbReference type="EMBL" id="VSRR010124216">
    <property type="protein sequence ID" value="MPD00748.1"/>
    <property type="molecule type" value="Genomic_DNA"/>
</dbReference>
<proteinExistence type="predicted"/>
<sequence length="35" mass="3727">MSSIGTGYDLSASQFSPDGRVFQVEYAQKAVENSG</sequence>
<dbReference type="SUPFAM" id="SSF56235">
    <property type="entry name" value="N-terminal nucleophile aminohydrolases (Ntn hydrolases)"/>
    <property type="match status" value="1"/>
</dbReference>
<keyword evidence="3" id="KW-1185">Reference proteome</keyword>
<comment type="caution">
    <text evidence="2">The sequence shown here is derived from an EMBL/GenBank/DDBJ whole genome shotgun (WGS) entry which is preliminary data.</text>
</comment>
<name>A0A5B7K624_PORTR</name>
<dbReference type="GO" id="GO:0006511">
    <property type="term" value="P:ubiquitin-dependent protein catabolic process"/>
    <property type="evidence" value="ECO:0007669"/>
    <property type="project" value="InterPro"/>
</dbReference>
<evidence type="ECO:0000259" key="1">
    <source>
        <dbReference type="PROSITE" id="PS00388"/>
    </source>
</evidence>
<organism evidence="2 3">
    <name type="scientific">Portunus trituberculatus</name>
    <name type="common">Swimming crab</name>
    <name type="synonym">Neptunus trituberculatus</name>
    <dbReference type="NCBI Taxonomy" id="210409"/>
    <lineage>
        <taxon>Eukaryota</taxon>
        <taxon>Metazoa</taxon>
        <taxon>Ecdysozoa</taxon>
        <taxon>Arthropoda</taxon>
        <taxon>Crustacea</taxon>
        <taxon>Multicrustacea</taxon>
        <taxon>Malacostraca</taxon>
        <taxon>Eumalacostraca</taxon>
        <taxon>Eucarida</taxon>
        <taxon>Decapoda</taxon>
        <taxon>Pleocyemata</taxon>
        <taxon>Brachyura</taxon>
        <taxon>Eubrachyura</taxon>
        <taxon>Portunoidea</taxon>
        <taxon>Portunidae</taxon>
        <taxon>Portuninae</taxon>
        <taxon>Portunus</taxon>
    </lineage>
</organism>
<dbReference type="InterPro" id="IPR029055">
    <property type="entry name" value="Ntn_hydrolases_N"/>
</dbReference>
<dbReference type="SMART" id="SM00948">
    <property type="entry name" value="Proteasome_A_N"/>
    <property type="match status" value="1"/>
</dbReference>
<dbReference type="InterPro" id="IPR000426">
    <property type="entry name" value="Proteasome_asu_N"/>
</dbReference>
<dbReference type="Gene3D" id="3.60.20.10">
    <property type="entry name" value="Glutamine Phosphoribosylpyrophosphate, subunit 1, domain 1"/>
    <property type="match status" value="1"/>
</dbReference>